<comment type="caution">
    <text evidence="1">The sequence shown here is derived from an EMBL/GenBank/DDBJ whole genome shotgun (WGS) entry which is preliminary data.</text>
</comment>
<dbReference type="RefSeq" id="WP_182154724.1">
    <property type="nucleotide sequence ID" value="NZ_JACEZU010000008.1"/>
</dbReference>
<dbReference type="InterPro" id="IPR025293">
    <property type="entry name" value="YfiR/HmsC-like"/>
</dbReference>
<evidence type="ECO:0000313" key="1">
    <source>
        <dbReference type="EMBL" id="MBA5688770.1"/>
    </source>
</evidence>
<keyword evidence="2" id="KW-1185">Reference proteome</keyword>
<dbReference type="Proteomes" id="UP000573499">
    <property type="component" value="Unassembled WGS sequence"/>
</dbReference>
<accession>A0A7W2ILG7</accession>
<protein>
    <submittedName>
        <fullName evidence="1">YfiR family protein</fullName>
    </submittedName>
</protein>
<organism evidence="1 2">
    <name type="scientific">Rugamonas apoptosis</name>
    <dbReference type="NCBI Taxonomy" id="2758570"/>
    <lineage>
        <taxon>Bacteria</taxon>
        <taxon>Pseudomonadati</taxon>
        <taxon>Pseudomonadota</taxon>
        <taxon>Betaproteobacteria</taxon>
        <taxon>Burkholderiales</taxon>
        <taxon>Oxalobacteraceae</taxon>
        <taxon>Telluria group</taxon>
        <taxon>Rugamonas</taxon>
    </lineage>
</organism>
<name>A0A7W2ILG7_9BURK</name>
<dbReference type="EMBL" id="JACEZU010000008">
    <property type="protein sequence ID" value="MBA5688770.1"/>
    <property type="molecule type" value="Genomic_DNA"/>
</dbReference>
<reference evidence="1 2" key="1">
    <citation type="submission" date="2020-07" db="EMBL/GenBank/DDBJ databases">
        <title>Novel species isolated from subtropical streams in China.</title>
        <authorList>
            <person name="Lu H."/>
        </authorList>
    </citation>
    <scope>NUCLEOTIDE SEQUENCE [LARGE SCALE GENOMIC DNA]</scope>
    <source>
        <strain evidence="1 2">LX47W</strain>
    </source>
</reference>
<proteinExistence type="predicted"/>
<dbReference type="Pfam" id="PF13689">
    <property type="entry name" value="DUF4154"/>
    <property type="match status" value="1"/>
</dbReference>
<evidence type="ECO:0000313" key="2">
    <source>
        <dbReference type="Proteomes" id="UP000573499"/>
    </source>
</evidence>
<sequence>MTSRPAPFPHADRPPRAPRRLGLRALARLGLRGLLLAACCGCGLASAQVTEYDVKAAFVFNFAVFTEWPAEALPGGAPLQLCAFPGNALHGALAALGDKQINGHRVQLRQPGNGASARACNVLFLDGQDRDRWHTLRPELAGASVLTVADDRVIGAAGAVLALTVDHARIVFDADLAAARLARLTISSKLLRLARSVQ</sequence>
<dbReference type="AlphaFoldDB" id="A0A7W2ILG7"/>
<gene>
    <name evidence="1" type="ORF">H3H39_17135</name>
</gene>